<name>A0A0K0EUE4_STRVS</name>
<accession>A0A0K0EUE4</accession>
<dbReference type="EC" id="3.2.1.-" evidence="7"/>
<dbReference type="Pfam" id="PF01532">
    <property type="entry name" value="Glyco_hydro_47"/>
    <property type="match status" value="1"/>
</dbReference>
<keyword evidence="8" id="KW-0812">Transmembrane</keyword>
<dbReference type="STRING" id="75913.A0A0K0EUE4"/>
<evidence type="ECO:0000256" key="9">
    <source>
        <dbReference type="SAM" id="SignalP"/>
    </source>
</evidence>
<evidence type="ECO:0000313" key="11">
    <source>
        <dbReference type="Proteomes" id="UP000035680"/>
    </source>
</evidence>
<evidence type="ECO:0000259" key="10">
    <source>
        <dbReference type="Pfam" id="PF02225"/>
    </source>
</evidence>
<evidence type="ECO:0000313" key="12">
    <source>
        <dbReference type="WBParaSite" id="SVE_0013800.2"/>
    </source>
</evidence>
<evidence type="ECO:0000256" key="8">
    <source>
        <dbReference type="SAM" id="Phobius"/>
    </source>
</evidence>
<dbReference type="InterPro" id="IPR036026">
    <property type="entry name" value="Seven-hairpin_glycosidases"/>
</dbReference>
<evidence type="ECO:0000256" key="4">
    <source>
        <dbReference type="ARBA" id="ARBA00023180"/>
    </source>
</evidence>
<sequence length="841" mass="96046">MNLSIHLFNTCLLILIQCATCIVDKQQMKKTVHEMFLHGYTSYLKFAKHDDELMPLSCKGRRRGVTPSRGNVDDALGNFSLTLVDSLDTLIVLKEFDEFEKAVRFVIDTVQFDSDLDVSVFETNIRMVGGLISAHLMANILKNHDPNRLTWYKGELLDMAEKLGKKLLPAFNTTTGIPFSRVNLKYGITEKIRNQKNTCTACGGTMILEFAALSRLTGNPIFEEKAKKSMDFLWSQRHKESDLMGTVLNIHSGDWIRRESGIGAGIDSYYEYCLKAYILLGDDVYLHRFNKHYKAIMKYLNKKGLFINVQMDKPNVASRSFMDSLLAFWPGLQVLKGDIKPAIEMHEMLYLVMKKHKLIPEAFTYDFQVHWGQHLLRPEFIESTYFLYKATKDEHYLEVAADVVKSLNDHVKVKCGFAAIKDVRTMTHEDQMESFLLAETFKYLYMIFAEPEDLIFDPDVFVLTTEAHFLPLSIGESDTDKPRKIFLDIDEVVDEDHHTYDKICPYYEEEFKNSEKIVEYGKNIRLETQAFVKQLTSGYSLKDETCEVIQPQLDPKNFKYDDKEQLKLLSDIGITVELDKSGNIKFTHTPFTLQSQAQKYLEDTFLSSTDQVIIIAGKEFIGEHVLLGLICVIGWLISLFIAQCAARAKQGLAYMTEMINIHKTLSEANENLMMKLRRTVQIISAPYYGLKYKTIASPAQYGFDFSDPKFITGKLELAKPLDGCSPLYNIEECNGKIIIIRRGKCMFQEKSRNAQNVNGIGVIIIDNVVGSSSETAPPFAMVGDNTQEDDIYIPTVLLYDVESQDLLKAFQQNPDIIVRIGESFANPSQVFQRSLINYVKK</sequence>
<dbReference type="InterPro" id="IPR003137">
    <property type="entry name" value="PA_domain"/>
</dbReference>
<dbReference type="InterPro" id="IPR012341">
    <property type="entry name" value="6hp_glycosidase-like_sf"/>
</dbReference>
<feature type="signal peptide" evidence="9">
    <location>
        <begin position="1"/>
        <end position="21"/>
    </location>
</feature>
<dbReference type="PANTHER" id="PTHR45679">
    <property type="entry name" value="ER DEGRADATION-ENHANCING ALPHA-MANNOSIDASE-LIKE PROTEIN 2"/>
    <property type="match status" value="1"/>
</dbReference>
<organism evidence="11 12">
    <name type="scientific">Strongyloides venezuelensis</name>
    <name type="common">Threadworm</name>
    <dbReference type="NCBI Taxonomy" id="75913"/>
    <lineage>
        <taxon>Eukaryota</taxon>
        <taxon>Metazoa</taxon>
        <taxon>Ecdysozoa</taxon>
        <taxon>Nematoda</taxon>
        <taxon>Chromadorea</taxon>
        <taxon>Rhabditida</taxon>
        <taxon>Tylenchina</taxon>
        <taxon>Panagrolaimomorpha</taxon>
        <taxon>Strongyloidoidea</taxon>
        <taxon>Strongyloididae</taxon>
        <taxon>Strongyloides</taxon>
    </lineage>
</organism>
<feature type="chain" id="PRO_5005328653" description="alpha-1,2-Mannosidase" evidence="9">
    <location>
        <begin position="22"/>
        <end position="841"/>
    </location>
</feature>
<dbReference type="InterPro" id="IPR001382">
    <property type="entry name" value="Glyco_hydro_47"/>
</dbReference>
<keyword evidence="7" id="KW-0326">Glycosidase</keyword>
<protein>
    <recommendedName>
        <fullName evidence="7">alpha-1,2-Mannosidase</fullName>
        <ecNumber evidence="7">3.2.1.-</ecNumber>
    </recommendedName>
</protein>
<dbReference type="AlphaFoldDB" id="A0A0K0EUE4"/>
<evidence type="ECO:0000256" key="1">
    <source>
        <dbReference type="ARBA" id="ARBA00004240"/>
    </source>
</evidence>
<dbReference type="GO" id="GO:0044322">
    <property type="term" value="C:endoplasmic reticulum quality control compartment"/>
    <property type="evidence" value="ECO:0007669"/>
    <property type="project" value="GOC"/>
</dbReference>
<keyword evidence="6" id="KW-0106">Calcium</keyword>
<keyword evidence="7" id="KW-0378">Hydrolase</keyword>
<dbReference type="SUPFAM" id="SSF52025">
    <property type="entry name" value="PA domain"/>
    <property type="match status" value="1"/>
</dbReference>
<evidence type="ECO:0000256" key="5">
    <source>
        <dbReference type="PIRSR" id="PIRSR601382-1"/>
    </source>
</evidence>
<feature type="active site" description="Proton donor" evidence="5">
    <location>
        <position position="122"/>
    </location>
</feature>
<dbReference type="WBParaSite" id="SVE_0013800.2">
    <property type="protein sequence ID" value="SVE_0013800.2"/>
    <property type="gene ID" value="SVE_0013800"/>
</dbReference>
<evidence type="ECO:0000256" key="6">
    <source>
        <dbReference type="PIRSR" id="PIRSR601382-2"/>
    </source>
</evidence>
<reference evidence="11" key="1">
    <citation type="submission" date="2014-07" db="EMBL/GenBank/DDBJ databases">
        <authorList>
            <person name="Martin A.A"/>
            <person name="De Silva N."/>
        </authorList>
    </citation>
    <scope>NUCLEOTIDE SEQUENCE</scope>
</reference>
<dbReference type="GO" id="GO:0016020">
    <property type="term" value="C:membrane"/>
    <property type="evidence" value="ECO:0007669"/>
    <property type="project" value="InterPro"/>
</dbReference>
<dbReference type="GO" id="GO:0004571">
    <property type="term" value="F:mannosyl-oligosaccharide 1,2-alpha-mannosidase activity"/>
    <property type="evidence" value="ECO:0007669"/>
    <property type="project" value="InterPro"/>
</dbReference>
<proteinExistence type="inferred from homology"/>
<reference evidence="12" key="2">
    <citation type="submission" date="2015-08" db="UniProtKB">
        <authorList>
            <consortium name="WormBaseParasite"/>
        </authorList>
    </citation>
    <scope>IDENTIFICATION</scope>
</reference>
<feature type="transmembrane region" description="Helical" evidence="8">
    <location>
        <begin position="625"/>
        <end position="646"/>
    </location>
</feature>
<keyword evidence="8" id="KW-0472">Membrane</keyword>
<evidence type="ECO:0000256" key="2">
    <source>
        <dbReference type="ARBA" id="ARBA00007658"/>
    </source>
</evidence>
<evidence type="ECO:0000256" key="3">
    <source>
        <dbReference type="ARBA" id="ARBA00022824"/>
    </source>
</evidence>
<dbReference type="Gene3D" id="1.50.10.10">
    <property type="match status" value="1"/>
</dbReference>
<keyword evidence="3" id="KW-0256">Endoplasmic reticulum</keyword>
<dbReference type="PRINTS" id="PR00747">
    <property type="entry name" value="GLYHDRLASE47"/>
</dbReference>
<comment type="similarity">
    <text evidence="2 7">Belongs to the glycosyl hydrolase 47 family.</text>
</comment>
<comment type="subcellular location">
    <subcellularLocation>
        <location evidence="1">Endoplasmic reticulum</location>
    </subcellularLocation>
</comment>
<dbReference type="InterPro" id="IPR046450">
    <property type="entry name" value="PA_dom_sf"/>
</dbReference>
<feature type="active site" evidence="5">
    <location>
        <position position="379"/>
    </location>
</feature>
<keyword evidence="9" id="KW-0732">Signal</keyword>
<keyword evidence="4" id="KW-0325">Glycoprotein</keyword>
<dbReference type="PANTHER" id="PTHR45679:SF2">
    <property type="entry name" value="ER DEGRADATION-ENHANCING ALPHA-MANNOSIDASE-LIKE PROTEIN 3"/>
    <property type="match status" value="1"/>
</dbReference>
<feature type="active site" description="Proton donor" evidence="5">
    <location>
        <position position="361"/>
    </location>
</feature>
<dbReference type="InterPro" id="IPR044674">
    <property type="entry name" value="EDEM1/2/3"/>
</dbReference>
<dbReference type="GO" id="GO:0005975">
    <property type="term" value="P:carbohydrate metabolic process"/>
    <property type="evidence" value="ECO:0007669"/>
    <property type="project" value="InterPro"/>
</dbReference>
<dbReference type="GO" id="GO:1904380">
    <property type="term" value="P:endoplasmic reticulum mannose trimming"/>
    <property type="evidence" value="ECO:0007669"/>
    <property type="project" value="InterPro"/>
</dbReference>
<keyword evidence="8" id="KW-1133">Transmembrane helix</keyword>
<keyword evidence="11" id="KW-1185">Reference proteome</keyword>
<comment type="cofactor">
    <cofactor evidence="6">
        <name>Ca(2+)</name>
        <dbReference type="ChEBI" id="CHEBI:29108"/>
    </cofactor>
</comment>
<feature type="binding site" evidence="6">
    <location>
        <position position="465"/>
    </location>
    <ligand>
        <name>Ca(2+)</name>
        <dbReference type="ChEBI" id="CHEBI:29108"/>
    </ligand>
</feature>
<dbReference type="Proteomes" id="UP000035680">
    <property type="component" value="Unassembled WGS sequence"/>
</dbReference>
<dbReference type="Pfam" id="PF02225">
    <property type="entry name" value="PA"/>
    <property type="match status" value="1"/>
</dbReference>
<dbReference type="Gene3D" id="3.50.30.30">
    <property type="match status" value="1"/>
</dbReference>
<evidence type="ECO:0000256" key="7">
    <source>
        <dbReference type="RuleBase" id="RU361193"/>
    </source>
</evidence>
<keyword evidence="6" id="KW-0479">Metal-binding</keyword>
<feature type="domain" description="PA" evidence="10">
    <location>
        <begin position="712"/>
        <end position="798"/>
    </location>
</feature>
<dbReference type="SUPFAM" id="SSF48225">
    <property type="entry name" value="Seven-hairpin glycosidases"/>
    <property type="match status" value="1"/>
</dbReference>
<feature type="active site" evidence="5">
    <location>
        <position position="267"/>
    </location>
</feature>
<dbReference type="GO" id="GO:0005509">
    <property type="term" value="F:calcium ion binding"/>
    <property type="evidence" value="ECO:0007669"/>
    <property type="project" value="InterPro"/>
</dbReference>